<dbReference type="GO" id="GO:0005777">
    <property type="term" value="C:peroxisome"/>
    <property type="evidence" value="ECO:0007669"/>
    <property type="project" value="UniProtKB-SubCell"/>
</dbReference>
<evidence type="ECO:0000259" key="13">
    <source>
        <dbReference type="Pfam" id="PF01756"/>
    </source>
</evidence>
<keyword evidence="5 11" id="KW-0285">Flavoprotein</keyword>
<dbReference type="InterPro" id="IPR036250">
    <property type="entry name" value="AcylCo_DH-like_C"/>
</dbReference>
<dbReference type="InterPro" id="IPR009100">
    <property type="entry name" value="AcylCoA_DH/oxidase_NM_dom_sf"/>
</dbReference>
<comment type="subcellular location">
    <subcellularLocation>
        <location evidence="2">Peroxisome</location>
    </subcellularLocation>
</comment>
<dbReference type="Gene3D" id="1.20.140.10">
    <property type="entry name" value="Butyryl-CoA Dehydrogenase, subunit A, domain 3"/>
    <property type="match status" value="2"/>
</dbReference>
<evidence type="ECO:0000256" key="3">
    <source>
        <dbReference type="ARBA" id="ARBA00005189"/>
    </source>
</evidence>
<feature type="domain" description="Acyl-CoA oxidase/dehydrogenase middle" evidence="14">
    <location>
        <begin position="180"/>
        <end position="287"/>
    </location>
</feature>
<dbReference type="InterPro" id="IPR055060">
    <property type="entry name" value="ACOX_C_alpha1"/>
</dbReference>
<dbReference type="PANTHER" id="PTHR10909:SF390">
    <property type="entry name" value="PEROXISOMAL ACYL-COENZYME A OXIDASE 3"/>
    <property type="match status" value="1"/>
</dbReference>
<keyword evidence="7" id="KW-0276">Fatty acid metabolism</keyword>
<dbReference type="AlphaFoldDB" id="A0A1Y1KQK2"/>
<dbReference type="Pfam" id="PF22924">
    <property type="entry name" value="ACOX_C_alpha1"/>
    <property type="match status" value="1"/>
</dbReference>
<organism evidence="16">
    <name type="scientific">Photinus pyralis</name>
    <name type="common">Common eastern firefly</name>
    <name type="synonym">Lampyris pyralis</name>
    <dbReference type="NCBI Taxonomy" id="7054"/>
    <lineage>
        <taxon>Eukaryota</taxon>
        <taxon>Metazoa</taxon>
        <taxon>Ecdysozoa</taxon>
        <taxon>Arthropoda</taxon>
        <taxon>Hexapoda</taxon>
        <taxon>Insecta</taxon>
        <taxon>Pterygota</taxon>
        <taxon>Neoptera</taxon>
        <taxon>Endopterygota</taxon>
        <taxon>Coleoptera</taxon>
        <taxon>Polyphaga</taxon>
        <taxon>Elateriformia</taxon>
        <taxon>Elateroidea</taxon>
        <taxon>Lampyridae</taxon>
        <taxon>Lampyrinae</taxon>
        <taxon>Photinus</taxon>
    </lineage>
</organism>
<proteinExistence type="inferred from homology"/>
<evidence type="ECO:0000259" key="15">
    <source>
        <dbReference type="Pfam" id="PF22924"/>
    </source>
</evidence>
<dbReference type="FunFam" id="1.20.140.10:FF:000010">
    <property type="entry name" value="Acyl-coenzyme A oxidase"/>
    <property type="match status" value="1"/>
</dbReference>
<evidence type="ECO:0000256" key="12">
    <source>
        <dbReference type="PIRSR" id="PIRSR000168-1"/>
    </source>
</evidence>
<evidence type="ECO:0000256" key="10">
    <source>
        <dbReference type="ARBA" id="ARBA00023140"/>
    </source>
</evidence>
<comment type="pathway">
    <text evidence="3">Lipid metabolism.</text>
</comment>
<dbReference type="EMBL" id="GEZM01081299">
    <property type="protein sequence ID" value="JAV61716.1"/>
    <property type="molecule type" value="Transcribed_RNA"/>
</dbReference>
<reference evidence="16" key="1">
    <citation type="journal article" date="2016" name="Sci. Rep.">
        <title>Molecular characterization of firefly nuptial gifts: a multi-omics approach sheds light on postcopulatory sexual selection.</title>
        <authorList>
            <person name="Al-Wathiqui N."/>
            <person name="Fallon T.R."/>
            <person name="South A."/>
            <person name="Weng J.K."/>
            <person name="Lewis S.M."/>
        </authorList>
    </citation>
    <scope>NUCLEOTIDE SEQUENCE</scope>
</reference>
<dbReference type="InterPro" id="IPR006091">
    <property type="entry name" value="Acyl-CoA_Oxase/DH_mid-dom"/>
</dbReference>
<keyword evidence="6 11" id="KW-0274">FAD</keyword>
<evidence type="ECO:0000256" key="4">
    <source>
        <dbReference type="ARBA" id="ARBA00006288"/>
    </source>
</evidence>
<dbReference type="InterPro" id="IPR012258">
    <property type="entry name" value="Acyl-CoA_oxidase"/>
</dbReference>
<dbReference type="SUPFAM" id="SSF47203">
    <property type="entry name" value="Acyl-CoA dehydrogenase C-terminal domain-like"/>
    <property type="match status" value="2"/>
</dbReference>
<keyword evidence="8" id="KW-0560">Oxidoreductase</keyword>
<dbReference type="Pfam" id="PF02770">
    <property type="entry name" value="Acyl-CoA_dh_M"/>
    <property type="match status" value="1"/>
</dbReference>
<dbReference type="PANTHER" id="PTHR10909">
    <property type="entry name" value="ELECTRON TRANSPORT OXIDOREDUCTASE"/>
    <property type="match status" value="1"/>
</dbReference>
<evidence type="ECO:0000256" key="9">
    <source>
        <dbReference type="ARBA" id="ARBA00023098"/>
    </source>
</evidence>
<feature type="domain" description="Acyl-CoA oxidase C-alpha1" evidence="15">
    <location>
        <begin position="331"/>
        <end position="479"/>
    </location>
</feature>
<dbReference type="FunFam" id="1.20.140.10:FF:000007">
    <property type="entry name" value="Acyl-coenzyme A oxidase"/>
    <property type="match status" value="1"/>
</dbReference>
<evidence type="ECO:0000256" key="2">
    <source>
        <dbReference type="ARBA" id="ARBA00004275"/>
    </source>
</evidence>
<dbReference type="Gene3D" id="2.40.110.10">
    <property type="entry name" value="Butyryl-CoA Dehydrogenase, subunit A, domain 2"/>
    <property type="match status" value="1"/>
</dbReference>
<keyword evidence="10" id="KW-0576">Peroxisome</keyword>
<dbReference type="PIRSF" id="PIRSF000168">
    <property type="entry name" value="Acyl-CoA_oxidase"/>
    <property type="match status" value="1"/>
</dbReference>
<sequence>MFWKAEKKREIVWKTPRPLKMKKIDTLSVSNHKMSEKLVDFPYGPLDKYRSTASFDWKQMKLLMKPEGLLSFEQRLHEEFRKHPLLYNYELETPPLAEQRRITAKKLVILEHVVNKLTNGNGFTPLEYLSFVENVFALDASLGIKYTTTFDLFPNVLRVMGTQRHVELMTRALRGDIYGCVCYSEIAYGSDEEEMRTTATYDARRKQFILDTPDFKSAKSYVSLGKTAHYGVVYAHLILQSGERKGLHAFLVELHDANLKPRPGVIVGDMGEKAGLNGVDHSFIRFNTYPVPRESLLNRIADVTEDGRYIEHQNTVDAPLVQHCVFTIPKMRVANVANTYLLNAVTIALRYAGVRRQFAPSDKEEEVCIIEYQTHQYRLLPYLAVTYALKFFTRHVQSVINSGEKKMIADLGELRAISSGAKAIASWFARDGIQECREACGGHGYLRATGIGELRASNDFNCTVEGDNYEELLQTSDWLLSLWSTVLKGKRLPQTLMNSVEFLNNSQEILQEKFVVDGKDGVLCPKRILHTYKWLVCYMMKSTYDKYQRLLNGNSHAYARSESQIFYSKTLATAYIHHLVLETMWKRIADTPEGPLRTVLVKLFQLLGCWMLEQHMSKLHIGGYIVGPEPVTMLQNSVLKLCKELKSEAIGLVDAVACPDFMLNSILGNSDGEVYKHLQAAIYQHPAAFSRPSWWQEVTDRLSLNAKL</sequence>
<dbReference type="InterPro" id="IPR046373">
    <property type="entry name" value="Acyl-CoA_Oxase/DH_mid-dom_sf"/>
</dbReference>
<comment type="similarity">
    <text evidence="4 11">Belongs to the acyl-CoA oxidase family.</text>
</comment>
<dbReference type="GO" id="GO:0016402">
    <property type="term" value="F:pristanoyl-CoA oxidase activity"/>
    <property type="evidence" value="ECO:0007669"/>
    <property type="project" value="TreeGrafter"/>
</dbReference>
<feature type="active site" description="Proton acceptor" evidence="12">
    <location>
        <position position="465"/>
    </location>
</feature>
<dbReference type="Pfam" id="PF01756">
    <property type="entry name" value="ACOX"/>
    <property type="match status" value="1"/>
</dbReference>
<name>A0A1Y1KQK2_PHOPY</name>
<evidence type="ECO:0000259" key="14">
    <source>
        <dbReference type="Pfam" id="PF02770"/>
    </source>
</evidence>
<dbReference type="GO" id="GO:0071949">
    <property type="term" value="F:FAD binding"/>
    <property type="evidence" value="ECO:0007669"/>
    <property type="project" value="InterPro"/>
</dbReference>
<dbReference type="GO" id="GO:0055088">
    <property type="term" value="P:lipid homeostasis"/>
    <property type="evidence" value="ECO:0007669"/>
    <property type="project" value="TreeGrafter"/>
</dbReference>
<evidence type="ECO:0000256" key="7">
    <source>
        <dbReference type="ARBA" id="ARBA00022832"/>
    </source>
</evidence>
<evidence type="ECO:0000256" key="6">
    <source>
        <dbReference type="ARBA" id="ARBA00022827"/>
    </source>
</evidence>
<evidence type="ECO:0000256" key="5">
    <source>
        <dbReference type="ARBA" id="ARBA00022630"/>
    </source>
</evidence>
<keyword evidence="9" id="KW-0443">Lipid metabolism</keyword>
<evidence type="ECO:0000313" key="16">
    <source>
        <dbReference type="EMBL" id="JAV61716.1"/>
    </source>
</evidence>
<dbReference type="GO" id="GO:0033540">
    <property type="term" value="P:fatty acid beta-oxidation using acyl-CoA oxidase"/>
    <property type="evidence" value="ECO:0007669"/>
    <property type="project" value="TreeGrafter"/>
</dbReference>
<evidence type="ECO:0000256" key="1">
    <source>
        <dbReference type="ARBA" id="ARBA00001974"/>
    </source>
</evidence>
<accession>A0A1Y1KQK2</accession>
<evidence type="ECO:0000256" key="8">
    <source>
        <dbReference type="ARBA" id="ARBA00023002"/>
    </source>
</evidence>
<dbReference type="SUPFAM" id="SSF56645">
    <property type="entry name" value="Acyl-CoA dehydrogenase NM domain-like"/>
    <property type="match status" value="1"/>
</dbReference>
<evidence type="ECO:0000256" key="11">
    <source>
        <dbReference type="PIRNR" id="PIRNR000168"/>
    </source>
</evidence>
<dbReference type="GO" id="GO:0005504">
    <property type="term" value="F:fatty acid binding"/>
    <property type="evidence" value="ECO:0007669"/>
    <property type="project" value="TreeGrafter"/>
</dbReference>
<feature type="domain" description="Acyl-CoA oxidase C-terminal" evidence="13">
    <location>
        <begin position="525"/>
        <end position="700"/>
    </location>
</feature>
<dbReference type="InterPro" id="IPR002655">
    <property type="entry name" value="Acyl-CoA_oxidase_C"/>
</dbReference>
<protein>
    <recommendedName>
        <fullName evidence="11">Acyl-coenzyme A oxidase</fullName>
    </recommendedName>
</protein>
<comment type="cofactor">
    <cofactor evidence="1">
        <name>FAD</name>
        <dbReference type="ChEBI" id="CHEBI:57692"/>
    </cofactor>
</comment>